<dbReference type="SUPFAM" id="SSF53850">
    <property type="entry name" value="Periplasmic binding protein-like II"/>
    <property type="match status" value="2"/>
</dbReference>
<name>A0A7U9TKS7_9MOLU</name>
<protein>
    <recommendedName>
        <fullName evidence="2">PBP domain-containing protein</fullName>
    </recommendedName>
</protein>
<dbReference type="PANTHER" id="PTHR30570">
    <property type="entry name" value="PERIPLASMIC PHOSPHATE BINDING COMPONENT OF PHOSPHATE ABC TRANSPORTER"/>
    <property type="match status" value="1"/>
</dbReference>
<dbReference type="Gene3D" id="3.40.190.10">
    <property type="entry name" value="Periplasmic binding protein-like II"/>
    <property type="match status" value="3"/>
</dbReference>
<dbReference type="InterPro" id="IPR050811">
    <property type="entry name" value="Phosphate_ABC_transporter"/>
</dbReference>
<evidence type="ECO:0000259" key="2">
    <source>
        <dbReference type="Pfam" id="PF12849"/>
    </source>
</evidence>
<dbReference type="Proteomes" id="UP000620133">
    <property type="component" value="Chromosome"/>
</dbReference>
<evidence type="ECO:0000256" key="1">
    <source>
        <dbReference type="ARBA" id="ARBA00022729"/>
    </source>
</evidence>
<dbReference type="PANTHER" id="PTHR30570:SF1">
    <property type="entry name" value="PHOSPHATE-BINDING PROTEIN PSTS"/>
    <property type="match status" value="1"/>
</dbReference>
<dbReference type="RefSeq" id="WP_176239260.1">
    <property type="nucleotide sequence ID" value="NZ_AP024412.1"/>
</dbReference>
<dbReference type="KEGG" id="manr:MPAN_015070"/>
<evidence type="ECO:0000313" key="4">
    <source>
        <dbReference type="Proteomes" id="UP000620133"/>
    </source>
</evidence>
<dbReference type="PROSITE" id="PS51257">
    <property type="entry name" value="PROKAR_LIPOPROTEIN"/>
    <property type="match status" value="1"/>
</dbReference>
<dbReference type="AlphaFoldDB" id="A0A7U9TKS7"/>
<accession>A0A7U9TKS7</accession>
<gene>
    <name evidence="3" type="ORF">MPAN_015070</name>
</gene>
<feature type="domain" description="PBP" evidence="2">
    <location>
        <begin position="189"/>
        <end position="312"/>
    </location>
</feature>
<sequence length="316" mass="34146">MKKIKGLSLVIILALGFMLTACQSDETFNTDSNITVYTRDTTSGTRAGFMGGIGFAEAESSDDVLVEGFVIKDNTGIMTSMSTDEYGIGYVSLASLTDDIKGLSYEGIEPTVDNVINNTYGLKRPFNWMVRQAGDYPSQDVEDLVEAFVAFLTTTDAADIINNAGAVALPATQTWDDIKADYPITNQDNSTVTLRFGGSDSIQKVAEALTQAFVAKAGNFVADHDHTGSGDAYKRVVGSQKDESVGKDVGFASRPFKETELEVDGTALDMDQYGQLAWDAIVAIVHVNNPLNNVSAEDLKKIYDGTYLLWSDLISE</sequence>
<keyword evidence="4" id="KW-1185">Reference proteome</keyword>
<keyword evidence="1" id="KW-0732">Signal</keyword>
<dbReference type="EMBL" id="AP024412">
    <property type="protein sequence ID" value="BCR36614.1"/>
    <property type="molecule type" value="Genomic_DNA"/>
</dbReference>
<evidence type="ECO:0000313" key="3">
    <source>
        <dbReference type="EMBL" id="BCR36614.1"/>
    </source>
</evidence>
<dbReference type="Pfam" id="PF12849">
    <property type="entry name" value="PBP_like_2"/>
    <property type="match status" value="2"/>
</dbReference>
<proteinExistence type="predicted"/>
<reference evidence="3" key="1">
    <citation type="submission" date="2021-01" db="EMBL/GenBank/DDBJ databases">
        <title>Draft genome sequence of Acholeplasmataceae bacterium strain Mahy22.</title>
        <authorList>
            <person name="Watanabe M."/>
            <person name="Kojima H."/>
            <person name="Fukui M."/>
        </authorList>
    </citation>
    <scope>NUCLEOTIDE SEQUENCE</scope>
    <source>
        <strain evidence="3">Mahy22</strain>
    </source>
</reference>
<organism evidence="3 4">
    <name type="scientific">Mariniplasma anaerobium</name>
    <dbReference type="NCBI Taxonomy" id="2735436"/>
    <lineage>
        <taxon>Bacteria</taxon>
        <taxon>Bacillati</taxon>
        <taxon>Mycoplasmatota</taxon>
        <taxon>Mollicutes</taxon>
        <taxon>Acholeplasmatales</taxon>
        <taxon>Acholeplasmataceae</taxon>
        <taxon>Mariniplasma</taxon>
    </lineage>
</organism>
<feature type="domain" description="PBP" evidence="2">
    <location>
        <begin position="29"/>
        <end position="154"/>
    </location>
</feature>
<dbReference type="InterPro" id="IPR024370">
    <property type="entry name" value="PBP_domain"/>
</dbReference>